<keyword evidence="2" id="KW-1185">Reference proteome</keyword>
<name>A0A0L6UHL6_9BASI</name>
<dbReference type="EMBL" id="LAVV01011467">
    <property type="protein sequence ID" value="KNZ47757.1"/>
    <property type="molecule type" value="Genomic_DNA"/>
</dbReference>
<protein>
    <submittedName>
        <fullName evidence="1">Uncharacterized protein</fullName>
    </submittedName>
</protein>
<proteinExistence type="predicted"/>
<dbReference type="OrthoDB" id="2506893at2759"/>
<comment type="caution">
    <text evidence="1">The sequence shown here is derived from an EMBL/GenBank/DDBJ whole genome shotgun (WGS) entry which is preliminary data.</text>
</comment>
<dbReference type="Proteomes" id="UP000037035">
    <property type="component" value="Unassembled WGS sequence"/>
</dbReference>
<dbReference type="AlphaFoldDB" id="A0A0L6UHL6"/>
<accession>A0A0L6UHL6</accession>
<evidence type="ECO:0000313" key="1">
    <source>
        <dbReference type="EMBL" id="KNZ47757.1"/>
    </source>
</evidence>
<feature type="non-terminal residue" evidence="1">
    <location>
        <position position="134"/>
    </location>
</feature>
<evidence type="ECO:0000313" key="2">
    <source>
        <dbReference type="Proteomes" id="UP000037035"/>
    </source>
</evidence>
<gene>
    <name evidence="1" type="ORF">VP01_6173g1</name>
</gene>
<dbReference type="PANTHER" id="PTHR46564">
    <property type="entry name" value="TRANSPOSASE"/>
    <property type="match status" value="1"/>
</dbReference>
<dbReference type="VEuPathDB" id="FungiDB:VP01_6173g1"/>
<sequence>MVFVSYSPATNVPVVQMLLQGHYLPSICTTLGYSFSVQSLYIWNHLFELTWVVIRNPADYEVWGRSKLLSSEDCQFMIELVKDEICLFLAEIQEKLYDNREELMSVQAVHNNLVNQLSITLKNGKTVNIKKCLL</sequence>
<organism evidence="1 2">
    <name type="scientific">Puccinia sorghi</name>
    <dbReference type="NCBI Taxonomy" id="27349"/>
    <lineage>
        <taxon>Eukaryota</taxon>
        <taxon>Fungi</taxon>
        <taxon>Dikarya</taxon>
        <taxon>Basidiomycota</taxon>
        <taxon>Pucciniomycotina</taxon>
        <taxon>Pucciniomycetes</taxon>
        <taxon>Pucciniales</taxon>
        <taxon>Pucciniaceae</taxon>
        <taxon>Puccinia</taxon>
    </lineage>
</organism>
<dbReference type="PANTHER" id="PTHR46564:SF1">
    <property type="entry name" value="TRANSPOSASE"/>
    <property type="match status" value="1"/>
</dbReference>
<reference evidence="1 2" key="1">
    <citation type="submission" date="2015-08" db="EMBL/GenBank/DDBJ databases">
        <title>Next Generation Sequencing and Analysis of the Genome of Puccinia sorghi L Schw, the Causal Agent of Maize Common Rust.</title>
        <authorList>
            <person name="Rochi L."/>
            <person name="Burguener G."/>
            <person name="Darino M."/>
            <person name="Turjanski A."/>
            <person name="Kreff E."/>
            <person name="Dieguez M.J."/>
            <person name="Sacco F."/>
        </authorList>
    </citation>
    <scope>NUCLEOTIDE SEQUENCE [LARGE SCALE GENOMIC DNA]</scope>
    <source>
        <strain evidence="1 2">RO10H11247</strain>
    </source>
</reference>